<dbReference type="PATRIC" id="fig|540747.5.peg.4909"/>
<evidence type="ECO:0000313" key="7">
    <source>
        <dbReference type="EMBL" id="KRS17874.1"/>
    </source>
</evidence>
<dbReference type="RefSeq" id="WP_057815807.1">
    <property type="nucleotide sequence ID" value="NZ_CP031598.1"/>
</dbReference>
<dbReference type="InterPro" id="IPR030923">
    <property type="entry name" value="LptG"/>
</dbReference>
<dbReference type="AlphaFoldDB" id="A0A0T5P965"/>
<dbReference type="GO" id="GO:0015920">
    <property type="term" value="P:lipopolysaccharide transport"/>
    <property type="evidence" value="ECO:0007669"/>
    <property type="project" value="TreeGrafter"/>
</dbReference>
<dbReference type="PANTHER" id="PTHR33529">
    <property type="entry name" value="SLR0882 PROTEIN-RELATED"/>
    <property type="match status" value="1"/>
</dbReference>
<feature type="transmembrane region" description="Helical" evidence="6">
    <location>
        <begin position="280"/>
        <end position="298"/>
    </location>
</feature>
<feature type="transmembrane region" description="Helical" evidence="6">
    <location>
        <begin position="336"/>
        <end position="358"/>
    </location>
</feature>
<sequence length="363" mass="39924">MTLDAYFARKFFWSVMLVFSIFLVLLALIDLVDELQDFPNLPFGSVLEIVLLNVPADNYEILPLVIVLATTGLYIRLARSSELVVVRATGRSALRSLAAPIMVALMLGILAVTMLNPIVAASSKRYNDLVNSHIGGGAAILVIASEGLWLRQGSPEGQTVIHAERASSDLTVLFDTTFIDFDPDGQPAQRIMANAARLSKGEWMLYDAKIWDLSRGENPEAAAETAETMRLSSALTQDRIIDTFGKPEYIPIWDLPRFIDQLDQAGFSARRYAMWFQMELARPLFMVALVMISAAFTMRHARLSNTGISVLSAVLLGFGLHYIRNFAQILGENGEIPILLAAWAPPVASILLATGILLHMEDG</sequence>
<keyword evidence="2" id="KW-1003">Cell membrane</keyword>
<organism evidence="7 9">
    <name type="scientific">Roseovarius indicus</name>
    <dbReference type="NCBI Taxonomy" id="540747"/>
    <lineage>
        <taxon>Bacteria</taxon>
        <taxon>Pseudomonadati</taxon>
        <taxon>Pseudomonadota</taxon>
        <taxon>Alphaproteobacteria</taxon>
        <taxon>Rhodobacterales</taxon>
        <taxon>Roseobacteraceae</taxon>
        <taxon>Roseovarius</taxon>
    </lineage>
</organism>
<feature type="transmembrane region" description="Helical" evidence="6">
    <location>
        <begin position="97"/>
        <end position="120"/>
    </location>
</feature>
<keyword evidence="4 6" id="KW-1133">Transmembrane helix</keyword>
<keyword evidence="9" id="KW-1185">Reference proteome</keyword>
<evidence type="ECO:0000256" key="1">
    <source>
        <dbReference type="ARBA" id="ARBA00004651"/>
    </source>
</evidence>
<dbReference type="OrthoDB" id="9798468at2"/>
<name>A0A0T5P965_9RHOB</name>
<accession>A0A0T5P965</accession>
<dbReference type="Proteomes" id="UP000325785">
    <property type="component" value="Chromosome"/>
</dbReference>
<evidence type="ECO:0000256" key="6">
    <source>
        <dbReference type="SAM" id="Phobius"/>
    </source>
</evidence>
<dbReference type="GO" id="GO:0055085">
    <property type="term" value="P:transmembrane transport"/>
    <property type="evidence" value="ECO:0007669"/>
    <property type="project" value="InterPro"/>
</dbReference>
<evidence type="ECO:0000256" key="5">
    <source>
        <dbReference type="ARBA" id="ARBA00023136"/>
    </source>
</evidence>
<proteinExistence type="predicted"/>
<reference evidence="8 10" key="2">
    <citation type="submission" date="2018-08" db="EMBL/GenBank/DDBJ databases">
        <title>Genetic Globetrotter - A new plasmid hitch-hiking vast phylogenetic and geographic distances.</title>
        <authorList>
            <person name="Vollmers J."/>
            <person name="Petersen J."/>
        </authorList>
    </citation>
    <scope>NUCLEOTIDE SEQUENCE [LARGE SCALE GENOMIC DNA]</scope>
    <source>
        <strain evidence="8 10">DSM 26383</strain>
    </source>
</reference>
<reference evidence="7 9" key="1">
    <citation type="submission" date="2015-04" db="EMBL/GenBank/DDBJ databases">
        <title>The draft genome sequence of Roseovarius indicus B108T.</title>
        <authorList>
            <person name="Li G."/>
            <person name="Lai Q."/>
            <person name="Shao Z."/>
            <person name="Yan P."/>
        </authorList>
    </citation>
    <scope>NUCLEOTIDE SEQUENCE [LARGE SCALE GENOMIC DNA]</scope>
    <source>
        <strain evidence="7 9">B108</strain>
    </source>
</reference>
<evidence type="ECO:0000256" key="4">
    <source>
        <dbReference type="ARBA" id="ARBA00022989"/>
    </source>
</evidence>
<dbReference type="EMBL" id="LAXI01000005">
    <property type="protein sequence ID" value="KRS17874.1"/>
    <property type="molecule type" value="Genomic_DNA"/>
</dbReference>
<evidence type="ECO:0000313" key="10">
    <source>
        <dbReference type="Proteomes" id="UP000325785"/>
    </source>
</evidence>
<comment type="subcellular location">
    <subcellularLocation>
        <location evidence="1">Cell membrane</location>
        <topology evidence="1">Multi-pass membrane protein</topology>
    </subcellularLocation>
</comment>
<feature type="transmembrane region" description="Helical" evidence="6">
    <location>
        <begin position="12"/>
        <end position="32"/>
    </location>
</feature>
<feature type="transmembrane region" description="Helical" evidence="6">
    <location>
        <begin position="132"/>
        <end position="150"/>
    </location>
</feature>
<feature type="transmembrane region" description="Helical" evidence="6">
    <location>
        <begin position="304"/>
        <end position="324"/>
    </location>
</feature>
<dbReference type="Pfam" id="PF03739">
    <property type="entry name" value="LptF_LptG"/>
    <property type="match status" value="1"/>
</dbReference>
<evidence type="ECO:0000256" key="3">
    <source>
        <dbReference type="ARBA" id="ARBA00022692"/>
    </source>
</evidence>
<gene>
    <name evidence="8" type="primary">lptG</name>
    <name evidence="8" type="ORF">RIdsm_03132</name>
    <name evidence="7" type="ORF">XM52_09925</name>
</gene>
<dbReference type="PANTHER" id="PTHR33529:SF2">
    <property type="entry name" value="LIPOPOLYSACCHARIDE EXPORT SYSTEM PERMEASE PROTEIN LPTG"/>
    <property type="match status" value="1"/>
</dbReference>
<dbReference type="EMBL" id="CP031598">
    <property type="protein sequence ID" value="QEW27320.1"/>
    <property type="molecule type" value="Genomic_DNA"/>
</dbReference>
<dbReference type="Proteomes" id="UP000051401">
    <property type="component" value="Unassembled WGS sequence"/>
</dbReference>
<dbReference type="STRING" id="540747.SAMN04488031_101213"/>
<evidence type="ECO:0000313" key="8">
    <source>
        <dbReference type="EMBL" id="QEW27320.1"/>
    </source>
</evidence>
<evidence type="ECO:0000256" key="2">
    <source>
        <dbReference type="ARBA" id="ARBA00022475"/>
    </source>
</evidence>
<dbReference type="KEGG" id="rid:RIdsm_03132"/>
<keyword evidence="3 6" id="KW-0812">Transmembrane</keyword>
<evidence type="ECO:0000313" key="9">
    <source>
        <dbReference type="Proteomes" id="UP000051401"/>
    </source>
</evidence>
<keyword evidence="5 6" id="KW-0472">Membrane</keyword>
<dbReference type="GO" id="GO:0043190">
    <property type="term" value="C:ATP-binding cassette (ABC) transporter complex"/>
    <property type="evidence" value="ECO:0007669"/>
    <property type="project" value="InterPro"/>
</dbReference>
<feature type="transmembrane region" description="Helical" evidence="6">
    <location>
        <begin position="61"/>
        <end position="77"/>
    </location>
</feature>
<protein>
    <submittedName>
        <fullName evidence="7 8">Permease</fullName>
    </submittedName>
</protein>
<dbReference type="InterPro" id="IPR005495">
    <property type="entry name" value="LptG/LptF_permease"/>
</dbReference>
<dbReference type="NCBIfam" id="TIGR04408">
    <property type="entry name" value="LptG_lptG"/>
    <property type="match status" value="1"/>
</dbReference>